<dbReference type="Gene3D" id="1.10.357.10">
    <property type="entry name" value="Tetracycline Repressor, domain 2"/>
    <property type="match status" value="1"/>
</dbReference>
<dbReference type="InterPro" id="IPR009057">
    <property type="entry name" value="Homeodomain-like_sf"/>
</dbReference>
<evidence type="ECO:0000259" key="5">
    <source>
        <dbReference type="PROSITE" id="PS50977"/>
    </source>
</evidence>
<sequence length="184" mass="20019">MKDPKRDLLLRAVDYLSAHGVIARSLRQLAAELGTSHRMLIYHFGSMEGLLVEVVREVEARQRAVLADLDPSGSPAELAKAFWRRFTDPALYPNERLFFELYGQALQGRPGTEALLPEVVTAWLAPLTELAKSHGLSAQDALVSARLGLAVTRGLLLDLLATGDLAAVNAAMDRFVDAYVAGLP</sequence>
<proteinExistence type="predicted"/>
<keyword evidence="2 4" id="KW-0238">DNA-binding</keyword>
<dbReference type="InterPro" id="IPR050109">
    <property type="entry name" value="HTH-type_TetR-like_transc_reg"/>
</dbReference>
<evidence type="ECO:0000256" key="2">
    <source>
        <dbReference type="ARBA" id="ARBA00023125"/>
    </source>
</evidence>
<keyword evidence="1" id="KW-0805">Transcription regulation</keyword>
<dbReference type="SUPFAM" id="SSF46689">
    <property type="entry name" value="Homeodomain-like"/>
    <property type="match status" value="1"/>
</dbReference>
<evidence type="ECO:0000256" key="3">
    <source>
        <dbReference type="ARBA" id="ARBA00023163"/>
    </source>
</evidence>
<dbReference type="RefSeq" id="WP_273943532.1">
    <property type="nucleotide sequence ID" value="NZ_CP097263.1"/>
</dbReference>
<evidence type="ECO:0000313" key="7">
    <source>
        <dbReference type="Proteomes" id="UP001589810"/>
    </source>
</evidence>
<keyword evidence="7" id="KW-1185">Reference proteome</keyword>
<dbReference type="PANTHER" id="PTHR30055:SF234">
    <property type="entry name" value="HTH-TYPE TRANSCRIPTIONAL REGULATOR BETI"/>
    <property type="match status" value="1"/>
</dbReference>
<evidence type="ECO:0000313" key="6">
    <source>
        <dbReference type="EMBL" id="MFC0545932.1"/>
    </source>
</evidence>
<feature type="DNA-binding region" description="H-T-H motif" evidence="4">
    <location>
        <begin position="25"/>
        <end position="44"/>
    </location>
</feature>
<gene>
    <name evidence="6" type="ORF">ACFFH7_30760</name>
</gene>
<feature type="domain" description="HTH tetR-type" evidence="5">
    <location>
        <begin position="2"/>
        <end position="62"/>
    </location>
</feature>
<dbReference type="InterPro" id="IPR001647">
    <property type="entry name" value="HTH_TetR"/>
</dbReference>
<comment type="caution">
    <text evidence="6">The sequence shown here is derived from an EMBL/GenBank/DDBJ whole genome shotgun (WGS) entry which is preliminary data.</text>
</comment>
<keyword evidence="3" id="KW-0804">Transcription</keyword>
<evidence type="ECO:0000256" key="4">
    <source>
        <dbReference type="PROSITE-ProRule" id="PRU00335"/>
    </source>
</evidence>
<reference evidence="6 7" key="1">
    <citation type="submission" date="2024-09" db="EMBL/GenBank/DDBJ databases">
        <authorList>
            <person name="Sun Q."/>
            <person name="Mori K."/>
        </authorList>
    </citation>
    <scope>NUCLEOTIDE SEQUENCE [LARGE SCALE GENOMIC DNA]</scope>
    <source>
        <strain evidence="6 7">TBRC 1432</strain>
    </source>
</reference>
<dbReference type="PANTHER" id="PTHR30055">
    <property type="entry name" value="HTH-TYPE TRANSCRIPTIONAL REGULATOR RUTR"/>
    <property type="match status" value="1"/>
</dbReference>
<dbReference type="PROSITE" id="PS50977">
    <property type="entry name" value="HTH_TETR_2"/>
    <property type="match status" value="1"/>
</dbReference>
<dbReference type="EMBL" id="JBHLUD010000011">
    <property type="protein sequence ID" value="MFC0545932.1"/>
    <property type="molecule type" value="Genomic_DNA"/>
</dbReference>
<dbReference type="Pfam" id="PF00440">
    <property type="entry name" value="TetR_N"/>
    <property type="match status" value="1"/>
</dbReference>
<protein>
    <submittedName>
        <fullName evidence="6">TetR/AcrR family transcriptional regulator</fullName>
    </submittedName>
</protein>
<name>A0ABV6N034_9PSEU</name>
<dbReference type="Proteomes" id="UP001589810">
    <property type="component" value="Unassembled WGS sequence"/>
</dbReference>
<evidence type="ECO:0000256" key="1">
    <source>
        <dbReference type="ARBA" id="ARBA00023015"/>
    </source>
</evidence>
<accession>A0ABV6N034</accession>
<organism evidence="6 7">
    <name type="scientific">Kutzneria chonburiensis</name>
    <dbReference type="NCBI Taxonomy" id="1483604"/>
    <lineage>
        <taxon>Bacteria</taxon>
        <taxon>Bacillati</taxon>
        <taxon>Actinomycetota</taxon>
        <taxon>Actinomycetes</taxon>
        <taxon>Pseudonocardiales</taxon>
        <taxon>Pseudonocardiaceae</taxon>
        <taxon>Kutzneria</taxon>
    </lineage>
</organism>